<organism evidence="1 2">
    <name type="scientific">Seiridium cardinale</name>
    <dbReference type="NCBI Taxonomy" id="138064"/>
    <lineage>
        <taxon>Eukaryota</taxon>
        <taxon>Fungi</taxon>
        <taxon>Dikarya</taxon>
        <taxon>Ascomycota</taxon>
        <taxon>Pezizomycotina</taxon>
        <taxon>Sordariomycetes</taxon>
        <taxon>Xylariomycetidae</taxon>
        <taxon>Amphisphaeriales</taxon>
        <taxon>Sporocadaceae</taxon>
        <taxon>Seiridium</taxon>
    </lineage>
</organism>
<comment type="caution">
    <text evidence="1">The sequence shown here is derived from an EMBL/GenBank/DDBJ whole genome shotgun (WGS) entry which is preliminary data.</text>
</comment>
<dbReference type="EMBL" id="JARVKM010000072">
    <property type="protein sequence ID" value="KAK9771635.1"/>
    <property type="molecule type" value="Genomic_DNA"/>
</dbReference>
<name>A0ABR2XD35_9PEZI</name>
<gene>
    <name evidence="1" type="ORF">SCAR479_11706</name>
</gene>
<accession>A0ABR2XD35</accession>
<sequence length="154" mass="16854">MPALGFGTTLLGILGSRYLDHRQCLGSGWHDPRSGDGQEVEFVKDLKEHLKTVIQSIIDPAVAWDEAEPNEPLLRNYLSDTSLFGELSGTTLLTATIVVDIISSDGLLSRVVNPPNWNDKISAYESPEAQSFAVLMFAAYRDVQTGYVVNSLKA</sequence>
<proteinExistence type="predicted"/>
<reference evidence="1 2" key="1">
    <citation type="submission" date="2024-02" db="EMBL/GenBank/DDBJ databases">
        <title>First draft genome assembly of two strains of Seiridium cardinale.</title>
        <authorList>
            <person name="Emiliani G."/>
            <person name="Scali E."/>
        </authorList>
    </citation>
    <scope>NUCLEOTIDE SEQUENCE [LARGE SCALE GENOMIC DNA]</scope>
    <source>
        <strain evidence="1 2">BM-138-000479</strain>
    </source>
</reference>
<keyword evidence="1" id="KW-0378">Hydrolase</keyword>
<protein>
    <submittedName>
        <fullName evidence="1">Glycoside hydrolase family 105 protein</fullName>
    </submittedName>
</protein>
<evidence type="ECO:0000313" key="1">
    <source>
        <dbReference type="EMBL" id="KAK9771635.1"/>
    </source>
</evidence>
<keyword evidence="2" id="KW-1185">Reference proteome</keyword>
<evidence type="ECO:0000313" key="2">
    <source>
        <dbReference type="Proteomes" id="UP001465668"/>
    </source>
</evidence>
<dbReference type="Proteomes" id="UP001465668">
    <property type="component" value="Unassembled WGS sequence"/>
</dbReference>
<dbReference type="GO" id="GO:0016787">
    <property type="term" value="F:hydrolase activity"/>
    <property type="evidence" value="ECO:0007669"/>
    <property type="project" value="UniProtKB-KW"/>
</dbReference>